<keyword evidence="2" id="KW-1185">Reference proteome</keyword>
<accession>E3LMP1</accession>
<dbReference type="Proteomes" id="UP000008281">
    <property type="component" value="Unassembled WGS sequence"/>
</dbReference>
<evidence type="ECO:0000313" key="1">
    <source>
        <dbReference type="EMBL" id="EFP02841.1"/>
    </source>
</evidence>
<dbReference type="InParanoid" id="E3LMP1"/>
<dbReference type="eggNOG" id="ENOG502TK18">
    <property type="taxonomic scope" value="Eukaryota"/>
</dbReference>
<dbReference type="OrthoDB" id="10398344at2759"/>
<dbReference type="AlphaFoldDB" id="E3LMP1"/>
<dbReference type="OMA" id="SSKIAFW"/>
<evidence type="ECO:0000313" key="2">
    <source>
        <dbReference type="Proteomes" id="UP000008281"/>
    </source>
</evidence>
<protein>
    <submittedName>
        <fullName evidence="1">Uncharacterized protein</fullName>
    </submittedName>
</protein>
<dbReference type="STRING" id="31234.E3LMP1"/>
<dbReference type="EMBL" id="DS268411">
    <property type="protein sequence ID" value="EFP02841.1"/>
    <property type="molecule type" value="Genomic_DNA"/>
</dbReference>
<dbReference type="HOGENOM" id="CLU_2252554_0_0_1"/>
<organism evidence="2">
    <name type="scientific">Caenorhabditis remanei</name>
    <name type="common">Caenorhabditis vulgaris</name>
    <dbReference type="NCBI Taxonomy" id="31234"/>
    <lineage>
        <taxon>Eukaryota</taxon>
        <taxon>Metazoa</taxon>
        <taxon>Ecdysozoa</taxon>
        <taxon>Nematoda</taxon>
        <taxon>Chromadorea</taxon>
        <taxon>Rhabditida</taxon>
        <taxon>Rhabditina</taxon>
        <taxon>Rhabditomorpha</taxon>
        <taxon>Rhabditoidea</taxon>
        <taxon>Rhabditidae</taxon>
        <taxon>Peloderinae</taxon>
        <taxon>Caenorhabditis</taxon>
    </lineage>
</organism>
<sequence length="104" mass="11771">MQDWNCRELDSPLPSLTTLQNLEPAKTDSGMSISTDFDDDFWDLDLYQKGRSASFGGVTQYSQQFMHQKVAIRPFFNTSLETVDSGRNSSKIAFWVTDVVPTLP</sequence>
<gene>
    <name evidence="1" type="ORF">CRE_28482</name>
</gene>
<proteinExistence type="predicted"/>
<name>E3LMP1_CAERE</name>
<reference evidence="1" key="1">
    <citation type="submission" date="2007-07" db="EMBL/GenBank/DDBJ databases">
        <title>PCAP assembly of the Caenorhabditis remanei genome.</title>
        <authorList>
            <consortium name="The Caenorhabditis remanei Sequencing Consortium"/>
            <person name="Wilson R.K."/>
        </authorList>
    </citation>
    <scope>NUCLEOTIDE SEQUENCE [LARGE SCALE GENOMIC DNA]</scope>
    <source>
        <strain evidence="1">PB4641</strain>
    </source>
</reference>